<proteinExistence type="predicted"/>
<feature type="domain" description="Serine aminopeptidase S33" evidence="2">
    <location>
        <begin position="90"/>
        <end position="307"/>
    </location>
</feature>
<dbReference type="SUPFAM" id="SSF53474">
    <property type="entry name" value="alpha/beta-Hydrolases"/>
    <property type="match status" value="1"/>
</dbReference>
<keyword evidence="3" id="KW-0378">Hydrolase</keyword>
<organism evidence="3 4">
    <name type="scientific">Georgenia subflava</name>
    <dbReference type="NCBI Taxonomy" id="1622177"/>
    <lineage>
        <taxon>Bacteria</taxon>
        <taxon>Bacillati</taxon>
        <taxon>Actinomycetota</taxon>
        <taxon>Actinomycetes</taxon>
        <taxon>Micrococcales</taxon>
        <taxon>Bogoriellaceae</taxon>
        <taxon>Georgenia</taxon>
    </lineage>
</organism>
<evidence type="ECO:0000313" key="3">
    <source>
        <dbReference type="EMBL" id="MPV38643.1"/>
    </source>
</evidence>
<dbReference type="Pfam" id="PF12146">
    <property type="entry name" value="Hydrolase_4"/>
    <property type="match status" value="1"/>
</dbReference>
<accession>A0A6N7ENG6</accession>
<gene>
    <name evidence="3" type="ORF">GB881_16620</name>
</gene>
<dbReference type="Proteomes" id="UP000437709">
    <property type="component" value="Unassembled WGS sequence"/>
</dbReference>
<name>A0A6N7ENG6_9MICO</name>
<dbReference type="Gene3D" id="3.40.50.1820">
    <property type="entry name" value="alpha/beta hydrolase"/>
    <property type="match status" value="1"/>
</dbReference>
<evidence type="ECO:0000256" key="1">
    <source>
        <dbReference type="SAM" id="MobiDB-lite"/>
    </source>
</evidence>
<protein>
    <submittedName>
        <fullName evidence="3">Alpha/beta fold hydrolase</fullName>
    </submittedName>
</protein>
<dbReference type="OrthoDB" id="9801217at2"/>
<dbReference type="InterPro" id="IPR029058">
    <property type="entry name" value="AB_hydrolase_fold"/>
</dbReference>
<evidence type="ECO:0000313" key="4">
    <source>
        <dbReference type="Proteomes" id="UP000437709"/>
    </source>
</evidence>
<dbReference type="AlphaFoldDB" id="A0A6N7ENG6"/>
<reference evidence="3 4" key="1">
    <citation type="submission" date="2019-10" db="EMBL/GenBank/DDBJ databases">
        <title>Georgenia wutianyii sp. nov. and Georgenia yuyongxinii sp. nov. isolated from plateau pika (Ochotona curzoniae) in the Qinghai-Tibet plateau of China.</title>
        <authorList>
            <person name="Tian Z."/>
        </authorList>
    </citation>
    <scope>NUCLEOTIDE SEQUENCE [LARGE SCALE GENOMIC DNA]</scope>
    <source>
        <strain evidence="3 4">JCM 19765</strain>
    </source>
</reference>
<dbReference type="EMBL" id="WHPC01000096">
    <property type="protein sequence ID" value="MPV38643.1"/>
    <property type="molecule type" value="Genomic_DNA"/>
</dbReference>
<dbReference type="RefSeq" id="WP_152194591.1">
    <property type="nucleotide sequence ID" value="NZ_VUKD01000002.1"/>
</dbReference>
<dbReference type="GO" id="GO:0016787">
    <property type="term" value="F:hydrolase activity"/>
    <property type="evidence" value="ECO:0007669"/>
    <property type="project" value="UniProtKB-KW"/>
</dbReference>
<dbReference type="InterPro" id="IPR051044">
    <property type="entry name" value="MAG_DAG_Lipase"/>
</dbReference>
<feature type="region of interest" description="Disordered" evidence="1">
    <location>
        <begin position="1"/>
        <end position="21"/>
    </location>
</feature>
<dbReference type="PANTHER" id="PTHR11614">
    <property type="entry name" value="PHOSPHOLIPASE-RELATED"/>
    <property type="match status" value="1"/>
</dbReference>
<evidence type="ECO:0000259" key="2">
    <source>
        <dbReference type="Pfam" id="PF12146"/>
    </source>
</evidence>
<keyword evidence="4" id="KW-1185">Reference proteome</keyword>
<comment type="caution">
    <text evidence="3">The sequence shown here is derived from an EMBL/GenBank/DDBJ whole genome shotgun (WGS) entry which is preliminary data.</text>
</comment>
<dbReference type="InterPro" id="IPR022742">
    <property type="entry name" value="Hydrolase_4"/>
</dbReference>
<sequence length="378" mass="41480">MARKRSAEPEPTVRPEVATTAAVEPEEAVTFPPAPPADRWAPDVLGHGFQARTLPLHGDDEGDVVATLVRHVPADDPDALTGTPSVPSFAVLYLHGWNDYFHQHELARRWSALGGAFYALDLRKYGRSLREHQTRGFVENLSTYDEDLHAALKVVRGEQGVGTDLVLMGHSTGGLVAALWAHRHPGALRALVLNSPWLELQGSAVLRGVAQPIIDRLAKLQPRAVIPTSDLGYYQRVLLGWTDDDGDLPDDAAADDPFYTGWSPEPAWRVTGATIRAGWLSAVLHGHAQVAEGLEISCPVLVMSSGRTLISPKWSPLMRETDTVLDVEQIRRRALQLGPLVTVARFEGAIHDVLLSAGAVRERAYAEIRRWSRAYVLR</sequence>
<feature type="compositionally biased region" description="Basic and acidic residues" evidence="1">
    <location>
        <begin position="1"/>
        <end position="13"/>
    </location>
</feature>